<dbReference type="PROSITE" id="PS00113">
    <property type="entry name" value="ADENYLATE_KINASE"/>
    <property type="match status" value="1"/>
</dbReference>
<evidence type="ECO:0000256" key="5">
    <source>
        <dbReference type="ARBA" id="ARBA00022777"/>
    </source>
</evidence>
<accession>A0A9D4TTV2</accession>
<dbReference type="InterPro" id="IPR000850">
    <property type="entry name" value="Adenylat/UMP-CMP_kin"/>
</dbReference>
<comment type="caution">
    <text evidence="7">The sequence shown here is derived from an EMBL/GenBank/DDBJ whole genome shotgun (WGS) entry which is preliminary data.</text>
</comment>
<keyword evidence="8" id="KW-1185">Reference proteome</keyword>
<dbReference type="Proteomes" id="UP001055712">
    <property type="component" value="Unassembled WGS sequence"/>
</dbReference>
<dbReference type="GO" id="GO:0004017">
    <property type="term" value="F:AMP kinase activity"/>
    <property type="evidence" value="ECO:0007669"/>
    <property type="project" value="UniProtKB-EC"/>
</dbReference>
<protein>
    <recommendedName>
        <fullName evidence="2">adenylate kinase</fullName>
        <ecNumber evidence="2">2.7.4.3</ecNumber>
    </recommendedName>
</protein>
<dbReference type="PANTHER" id="PTHR23359">
    <property type="entry name" value="NUCLEOTIDE KINASE"/>
    <property type="match status" value="1"/>
</dbReference>
<evidence type="ECO:0000256" key="2">
    <source>
        <dbReference type="ARBA" id="ARBA00012955"/>
    </source>
</evidence>
<comment type="similarity">
    <text evidence="1 6">Belongs to the adenylate kinase family.</text>
</comment>
<dbReference type="InterPro" id="IPR036193">
    <property type="entry name" value="ADK_active_lid_dom_sf"/>
</dbReference>
<dbReference type="SUPFAM" id="SSF52540">
    <property type="entry name" value="P-loop containing nucleoside triphosphate hydrolases"/>
    <property type="match status" value="1"/>
</dbReference>
<reference evidence="7" key="2">
    <citation type="submission" date="2020-11" db="EMBL/GenBank/DDBJ databases">
        <authorList>
            <person name="Cecchin M."/>
            <person name="Marcolungo L."/>
            <person name="Rossato M."/>
            <person name="Girolomoni L."/>
            <person name="Cosentino E."/>
            <person name="Cuine S."/>
            <person name="Li-Beisson Y."/>
            <person name="Delledonne M."/>
            <person name="Ballottari M."/>
        </authorList>
    </citation>
    <scope>NUCLEOTIDE SEQUENCE</scope>
    <source>
        <strain evidence="7">211/11P</strain>
        <tissue evidence="7">Whole cell</tissue>
    </source>
</reference>
<organism evidence="7 8">
    <name type="scientific">Chlorella vulgaris</name>
    <name type="common">Green alga</name>
    <dbReference type="NCBI Taxonomy" id="3077"/>
    <lineage>
        <taxon>Eukaryota</taxon>
        <taxon>Viridiplantae</taxon>
        <taxon>Chlorophyta</taxon>
        <taxon>core chlorophytes</taxon>
        <taxon>Trebouxiophyceae</taxon>
        <taxon>Chlorellales</taxon>
        <taxon>Chlorellaceae</taxon>
        <taxon>Chlorella clade</taxon>
        <taxon>Chlorella</taxon>
    </lineage>
</organism>
<evidence type="ECO:0000313" key="7">
    <source>
        <dbReference type="EMBL" id="KAI3434536.1"/>
    </source>
</evidence>
<dbReference type="SUPFAM" id="SSF57774">
    <property type="entry name" value="Microbial and mitochondrial ADK, insert 'zinc finger' domain"/>
    <property type="match status" value="1"/>
</dbReference>
<evidence type="ECO:0000256" key="1">
    <source>
        <dbReference type="ARBA" id="ARBA00007220"/>
    </source>
</evidence>
<dbReference type="Gene3D" id="3.40.50.300">
    <property type="entry name" value="P-loop containing nucleotide triphosphate hydrolases"/>
    <property type="match status" value="1"/>
</dbReference>
<evidence type="ECO:0000256" key="6">
    <source>
        <dbReference type="RuleBase" id="RU003330"/>
    </source>
</evidence>
<dbReference type="InterPro" id="IPR027417">
    <property type="entry name" value="P-loop_NTPase"/>
</dbReference>
<dbReference type="Pfam" id="PF00406">
    <property type="entry name" value="ADK"/>
    <property type="match status" value="1"/>
</dbReference>
<dbReference type="OrthoDB" id="439792at2759"/>
<proteinExistence type="inferred from homology"/>
<keyword evidence="5 6" id="KW-0418">Kinase</keyword>
<dbReference type="InterPro" id="IPR033690">
    <property type="entry name" value="Adenylat_kinase_CS"/>
</dbReference>
<dbReference type="EC" id="2.7.4.3" evidence="2"/>
<dbReference type="AlphaFoldDB" id="A0A9D4TTV2"/>
<evidence type="ECO:0000256" key="4">
    <source>
        <dbReference type="ARBA" id="ARBA00022741"/>
    </source>
</evidence>
<reference evidence="7" key="1">
    <citation type="journal article" date="2019" name="Plant J.">
        <title>Chlorella vulgaris genome assembly and annotation reveals the molecular basis for metabolic acclimation to high light conditions.</title>
        <authorList>
            <person name="Cecchin M."/>
            <person name="Marcolungo L."/>
            <person name="Rossato M."/>
            <person name="Girolomoni L."/>
            <person name="Cosentino E."/>
            <person name="Cuine S."/>
            <person name="Li-Beisson Y."/>
            <person name="Delledonne M."/>
            <person name="Ballottari M."/>
        </authorList>
    </citation>
    <scope>NUCLEOTIDE SEQUENCE</scope>
    <source>
        <strain evidence="7">211/11P</strain>
    </source>
</reference>
<dbReference type="GO" id="GO:0005524">
    <property type="term" value="F:ATP binding"/>
    <property type="evidence" value="ECO:0007669"/>
    <property type="project" value="InterPro"/>
</dbReference>
<evidence type="ECO:0000256" key="3">
    <source>
        <dbReference type="ARBA" id="ARBA00022679"/>
    </source>
</evidence>
<dbReference type="EMBL" id="SIDB01000003">
    <property type="protein sequence ID" value="KAI3434536.1"/>
    <property type="molecule type" value="Genomic_DNA"/>
</dbReference>
<dbReference type="PRINTS" id="PR00094">
    <property type="entry name" value="ADENYLTKNASE"/>
</dbReference>
<dbReference type="HAMAP" id="MF_00235">
    <property type="entry name" value="Adenylate_kinase_Adk"/>
    <property type="match status" value="1"/>
</dbReference>
<sequence length="153" mass="17430">MQVVVEMVTNKLAEDEVRRNGWLLDGYPRSGEQADAIEKEGIRPDVFLLIHVPDELLIERVVGRRSDPETGEIYHLTFKPPPPEIAARLDQRSDDTEEKARNRLRTYHANVDAVVDYYREQLVEIDGTKSMDLVFSAISAAIDSAVYMLLEDT</sequence>
<dbReference type="CDD" id="cd01428">
    <property type="entry name" value="ADK"/>
    <property type="match status" value="1"/>
</dbReference>
<keyword evidence="4" id="KW-0547">Nucleotide-binding</keyword>
<evidence type="ECO:0000313" key="8">
    <source>
        <dbReference type="Proteomes" id="UP001055712"/>
    </source>
</evidence>
<gene>
    <name evidence="7" type="ORF">D9Q98_002609</name>
</gene>
<name>A0A9D4TTV2_CHLVU</name>
<keyword evidence="3 6" id="KW-0808">Transferase</keyword>